<dbReference type="RefSeq" id="XP_001792794.1">
    <property type="nucleotide sequence ID" value="XM_001792742.1"/>
</dbReference>
<accession>Q0V1D6</accession>
<dbReference type="Proteomes" id="UP000001055">
    <property type="component" value="Unassembled WGS sequence"/>
</dbReference>
<protein>
    <submittedName>
        <fullName evidence="1">Uncharacterized protein</fullName>
    </submittedName>
</protein>
<dbReference type="KEGG" id="pno:SNOG_02178"/>
<dbReference type="GeneID" id="5969644"/>
<dbReference type="VEuPathDB" id="FungiDB:JI435_427620"/>
<name>Q0V1D6_PHANO</name>
<evidence type="ECO:0000313" key="1">
    <source>
        <dbReference type="EMBL" id="EAT90390.1"/>
    </source>
</evidence>
<sequence>MLSHGQTTSNITQGFFVALVLDLQHSSDPASTKQSVVLSSQTSSLSLVVTPTSTPFIQSRMTWLREELIPRERQDVRSHVVAITRNNARFSERFVAAVTITLANIDSLSAQNPTRPNTGSTNNYHSPRHVRLFVVEEVIGSGTLSPRAGGVCGVTRTMSAEIPGRLQSDGRSYVPRRLTVNSIANSARDRELSERFEHEARMARRVQRQIRLRRDASSLRLIPLFRALPVQPESGDCVLQGNNEVLRFGPHGHWHRYLQPYDPHHGGGGVYLVEGA</sequence>
<dbReference type="EMBL" id="CH445327">
    <property type="protein sequence ID" value="EAT90390.1"/>
    <property type="molecule type" value="Genomic_DNA"/>
</dbReference>
<reference evidence="2" key="1">
    <citation type="journal article" date="2007" name="Plant Cell">
        <title>Dothideomycete-plant interactions illuminated by genome sequencing and EST analysis of the wheat pathogen Stagonospora nodorum.</title>
        <authorList>
            <person name="Hane J.K."/>
            <person name="Lowe R.G."/>
            <person name="Solomon P.S."/>
            <person name="Tan K.C."/>
            <person name="Schoch C.L."/>
            <person name="Spatafora J.W."/>
            <person name="Crous P.W."/>
            <person name="Kodira C."/>
            <person name="Birren B.W."/>
            <person name="Galagan J.E."/>
            <person name="Torriani S.F."/>
            <person name="McDonald B.A."/>
            <person name="Oliver R.P."/>
        </authorList>
    </citation>
    <scope>NUCLEOTIDE SEQUENCE [LARGE SCALE GENOMIC DNA]</scope>
    <source>
        <strain evidence="2">SN15 / ATCC MYA-4574 / FGSC 10173</strain>
    </source>
</reference>
<dbReference type="AlphaFoldDB" id="Q0V1D6"/>
<dbReference type="InParanoid" id="Q0V1D6"/>
<evidence type="ECO:0000313" key="2">
    <source>
        <dbReference type="Proteomes" id="UP000001055"/>
    </source>
</evidence>
<gene>
    <name evidence="1" type="ORF">SNOG_02178</name>
</gene>
<organism evidence="1 2">
    <name type="scientific">Phaeosphaeria nodorum (strain SN15 / ATCC MYA-4574 / FGSC 10173)</name>
    <name type="common">Glume blotch fungus</name>
    <name type="synonym">Parastagonospora nodorum</name>
    <dbReference type="NCBI Taxonomy" id="321614"/>
    <lineage>
        <taxon>Eukaryota</taxon>
        <taxon>Fungi</taxon>
        <taxon>Dikarya</taxon>
        <taxon>Ascomycota</taxon>
        <taxon>Pezizomycotina</taxon>
        <taxon>Dothideomycetes</taxon>
        <taxon>Pleosporomycetidae</taxon>
        <taxon>Pleosporales</taxon>
        <taxon>Pleosporineae</taxon>
        <taxon>Phaeosphaeriaceae</taxon>
        <taxon>Parastagonospora</taxon>
    </lineage>
</organism>
<proteinExistence type="predicted"/>